<dbReference type="InterPro" id="IPR005312">
    <property type="entry name" value="DUF1759"/>
</dbReference>
<sequence>MEASVKTPPDDRDSEQIKDKDTEEEDLRRSGRLRNPTEKMLAFHKEEAHKKEKRLTHIYEQWKIQARKAREQLKLNIPESDIATLIDTLEEGKNCVINLYIEIRAHLTPSNETRRRIDACEAVTRDIVKIALERISGIDGEFDSEAVKQRLHELLNRDYAHSIYGSTASPPSQHSSKGFSQHSVVAAKRADAAAELAAKEAEYEVLLKEEKQKEKIQLLEEQQRKELEAQKRELERLKAEKDIKARVCSNYRGITLLSLPAARARFTTYDQEVMQEASVHSADQMRTREHQYVYPPPSALIQQPTDITVTASPARTDVSYLAQAVQDSIALNRLPMPEPSVFTGDPIQFIEWKASFTSLIDKKNIASADKLHYLKKYVAGPARKTLDGIFYRNDDEAYKDGWNRLNHRYGQPFVIQKAFREKLANWPKVQPRDAEGLRAFADFLHSCLEAMPYVKGLNILNDCEENQKLVQKLPD</sequence>
<evidence type="ECO:0000313" key="3">
    <source>
        <dbReference type="EMBL" id="KAK0147947.1"/>
    </source>
</evidence>
<dbReference type="PANTHER" id="PTHR47331">
    <property type="entry name" value="PHD-TYPE DOMAIN-CONTAINING PROTEIN"/>
    <property type="match status" value="1"/>
</dbReference>
<proteinExistence type="predicted"/>
<feature type="coiled-coil region" evidence="1">
    <location>
        <begin position="189"/>
        <end position="247"/>
    </location>
</feature>
<dbReference type="AlphaFoldDB" id="A0AA47MXN3"/>
<dbReference type="Pfam" id="PF03564">
    <property type="entry name" value="DUF1759"/>
    <property type="match status" value="1"/>
</dbReference>
<organism evidence="3 4">
    <name type="scientific">Merluccius polli</name>
    <name type="common">Benguela hake</name>
    <name type="synonym">Merluccius cadenati</name>
    <dbReference type="NCBI Taxonomy" id="89951"/>
    <lineage>
        <taxon>Eukaryota</taxon>
        <taxon>Metazoa</taxon>
        <taxon>Chordata</taxon>
        <taxon>Craniata</taxon>
        <taxon>Vertebrata</taxon>
        <taxon>Euteleostomi</taxon>
        <taxon>Actinopterygii</taxon>
        <taxon>Neopterygii</taxon>
        <taxon>Teleostei</taxon>
        <taxon>Neoteleostei</taxon>
        <taxon>Acanthomorphata</taxon>
        <taxon>Zeiogadaria</taxon>
        <taxon>Gadariae</taxon>
        <taxon>Gadiformes</taxon>
        <taxon>Gadoidei</taxon>
        <taxon>Merlucciidae</taxon>
        <taxon>Merluccius</taxon>
    </lineage>
</organism>
<keyword evidence="1" id="KW-0175">Coiled coil</keyword>
<evidence type="ECO:0000313" key="4">
    <source>
        <dbReference type="Proteomes" id="UP001174136"/>
    </source>
</evidence>
<dbReference type="PANTHER" id="PTHR47331:SF5">
    <property type="entry name" value="RIBONUCLEASE H"/>
    <property type="match status" value="1"/>
</dbReference>
<name>A0AA47MXN3_MERPO</name>
<reference evidence="3" key="1">
    <citation type="journal article" date="2023" name="Front. Mar. Sci.">
        <title>A new Merluccius polli reference genome to investigate the effects of global change in West African waters.</title>
        <authorList>
            <person name="Mateo J.L."/>
            <person name="Blanco-Fernandez C."/>
            <person name="Garcia-Vazquez E."/>
            <person name="Machado-Schiaffino G."/>
        </authorList>
    </citation>
    <scope>NUCLEOTIDE SEQUENCE</scope>
    <source>
        <strain evidence="3">C29</strain>
        <tissue evidence="3">Fin</tissue>
    </source>
</reference>
<comment type="caution">
    <text evidence="3">The sequence shown here is derived from an EMBL/GenBank/DDBJ whole genome shotgun (WGS) entry which is preliminary data.</text>
</comment>
<feature type="region of interest" description="Disordered" evidence="2">
    <location>
        <begin position="1"/>
        <end position="37"/>
    </location>
</feature>
<evidence type="ECO:0000256" key="1">
    <source>
        <dbReference type="SAM" id="Coils"/>
    </source>
</evidence>
<feature type="compositionally biased region" description="Basic and acidic residues" evidence="2">
    <location>
        <begin position="8"/>
        <end position="37"/>
    </location>
</feature>
<gene>
    <name evidence="3" type="ORF">N1851_012313</name>
</gene>
<keyword evidence="4" id="KW-1185">Reference proteome</keyword>
<accession>A0AA47MXN3</accession>
<protein>
    <submittedName>
        <fullName evidence="3">Uncharacterized protein</fullName>
    </submittedName>
</protein>
<dbReference type="Proteomes" id="UP001174136">
    <property type="component" value="Unassembled WGS sequence"/>
</dbReference>
<evidence type="ECO:0000256" key="2">
    <source>
        <dbReference type="SAM" id="MobiDB-lite"/>
    </source>
</evidence>
<dbReference type="EMBL" id="JAOPHQ010002276">
    <property type="protein sequence ID" value="KAK0147947.1"/>
    <property type="molecule type" value="Genomic_DNA"/>
</dbReference>